<keyword evidence="3" id="KW-1185">Reference proteome</keyword>
<proteinExistence type="predicted"/>
<dbReference type="RefSeq" id="WP_204202668.1">
    <property type="nucleotide sequence ID" value="NZ_JAFELM010000021.1"/>
</dbReference>
<dbReference type="Gene3D" id="3.40.50.300">
    <property type="entry name" value="P-loop containing nucleotide triphosphate hydrolases"/>
    <property type="match status" value="1"/>
</dbReference>
<dbReference type="CDD" id="cd00882">
    <property type="entry name" value="Ras_like_GTPase"/>
    <property type="match status" value="1"/>
</dbReference>
<dbReference type="InterPro" id="IPR008868">
    <property type="entry name" value="TniB"/>
</dbReference>
<sequence>MTQSKEEVKQKVMSMDDKMRKIKKLRIEHPRFVKALTLIRKCHKSLESSTDPQCMLITGPSGAGKSTLFDTYVQYYDKVIYHSSKTKKVILWGEIPSPTRINTFLEMMLDMLGDPLPTKGTIGNKKHRLENLIRDCEVELIMLDEFQHFYNQENDKINYDVADCFKSIINKTKVPVVLFGLSDAEKVVAANPQLKRRFSLRESIAPFSYDSPNEVVEFRMLLKEVDKMLPFENLSGLGEEDLADRFMFATNGVMNSVMKIIRDAAIQVVEEGREKIEREDLAKAYHLHSSILRAKKFNPFTKEEFNYSEALQEVFIDTQKR</sequence>
<dbReference type="SMART" id="SM00382">
    <property type="entry name" value="AAA"/>
    <property type="match status" value="1"/>
</dbReference>
<dbReference type="InterPro" id="IPR027417">
    <property type="entry name" value="P-loop_NTPase"/>
</dbReference>
<name>A0ABS2DFM4_9BACI</name>
<dbReference type="Pfam" id="PF05621">
    <property type="entry name" value="TniB"/>
    <property type="match status" value="1"/>
</dbReference>
<evidence type="ECO:0000259" key="1">
    <source>
        <dbReference type="SMART" id="SM00382"/>
    </source>
</evidence>
<protein>
    <submittedName>
        <fullName evidence="2">TniB family NTP-binding protein</fullName>
    </submittedName>
</protein>
<dbReference type="EMBL" id="JAFELM010000021">
    <property type="protein sequence ID" value="MBM6617289.1"/>
    <property type="molecule type" value="Genomic_DNA"/>
</dbReference>
<evidence type="ECO:0000313" key="3">
    <source>
        <dbReference type="Proteomes" id="UP001518925"/>
    </source>
</evidence>
<feature type="domain" description="AAA+ ATPase" evidence="1">
    <location>
        <begin position="51"/>
        <end position="280"/>
    </location>
</feature>
<organism evidence="2 3">
    <name type="scientific">Bacillus suaedaesalsae</name>
    <dbReference type="NCBI Taxonomy" id="2810349"/>
    <lineage>
        <taxon>Bacteria</taxon>
        <taxon>Bacillati</taxon>
        <taxon>Bacillota</taxon>
        <taxon>Bacilli</taxon>
        <taxon>Bacillales</taxon>
        <taxon>Bacillaceae</taxon>
        <taxon>Bacillus</taxon>
    </lineage>
</organism>
<dbReference type="SUPFAM" id="SSF52540">
    <property type="entry name" value="P-loop containing nucleoside triphosphate hydrolases"/>
    <property type="match status" value="1"/>
</dbReference>
<dbReference type="InterPro" id="IPR003593">
    <property type="entry name" value="AAA+_ATPase"/>
</dbReference>
<gene>
    <name evidence="2" type="ORF">JR050_06320</name>
</gene>
<accession>A0ABS2DFM4</accession>
<dbReference type="Proteomes" id="UP001518925">
    <property type="component" value="Unassembled WGS sequence"/>
</dbReference>
<comment type="caution">
    <text evidence="2">The sequence shown here is derived from an EMBL/GenBank/DDBJ whole genome shotgun (WGS) entry which is preliminary data.</text>
</comment>
<evidence type="ECO:0000313" key="2">
    <source>
        <dbReference type="EMBL" id="MBM6617289.1"/>
    </source>
</evidence>
<reference evidence="2 3" key="1">
    <citation type="submission" date="2021-02" db="EMBL/GenBank/DDBJ databases">
        <title>Bacillus sp. RD4P76, an endophyte from a halophyte.</title>
        <authorList>
            <person name="Sun J.-Q."/>
        </authorList>
    </citation>
    <scope>NUCLEOTIDE SEQUENCE [LARGE SCALE GENOMIC DNA]</scope>
    <source>
        <strain evidence="2 3">RD4P76</strain>
    </source>
</reference>